<sequence length="88" mass="9398">MPHVSGGPGARISLTTPARGTLAVRSSAARRGRSMDQGGPGPRLHEVAGEQGFELRRAQWSTIGQHYGSFASDVYRGQEQLDCSDRCG</sequence>
<dbReference type="AlphaFoldDB" id="A0AAV0QW83"/>
<evidence type="ECO:0000256" key="1">
    <source>
        <dbReference type="SAM" id="MobiDB-lite"/>
    </source>
</evidence>
<evidence type="ECO:0000313" key="2">
    <source>
        <dbReference type="EMBL" id="CAI0549503.1"/>
    </source>
</evidence>
<dbReference type="EMBL" id="CAMGYJ010000010">
    <property type="protein sequence ID" value="CAI0549503.1"/>
    <property type="molecule type" value="Genomic_DNA"/>
</dbReference>
<protein>
    <submittedName>
        <fullName evidence="2">Uncharacterized protein</fullName>
    </submittedName>
</protein>
<accession>A0AAV0QW83</accession>
<comment type="caution">
    <text evidence="2">The sequence shown here is derived from an EMBL/GenBank/DDBJ whole genome shotgun (WGS) entry which is preliminary data.</text>
</comment>
<gene>
    <name evidence="2" type="ORF">LITE_LOCUS45169</name>
</gene>
<evidence type="ECO:0000313" key="3">
    <source>
        <dbReference type="Proteomes" id="UP001154282"/>
    </source>
</evidence>
<organism evidence="2 3">
    <name type="scientific">Linum tenue</name>
    <dbReference type="NCBI Taxonomy" id="586396"/>
    <lineage>
        <taxon>Eukaryota</taxon>
        <taxon>Viridiplantae</taxon>
        <taxon>Streptophyta</taxon>
        <taxon>Embryophyta</taxon>
        <taxon>Tracheophyta</taxon>
        <taxon>Spermatophyta</taxon>
        <taxon>Magnoliopsida</taxon>
        <taxon>eudicotyledons</taxon>
        <taxon>Gunneridae</taxon>
        <taxon>Pentapetalae</taxon>
        <taxon>rosids</taxon>
        <taxon>fabids</taxon>
        <taxon>Malpighiales</taxon>
        <taxon>Linaceae</taxon>
        <taxon>Linum</taxon>
    </lineage>
</organism>
<name>A0AAV0QW83_9ROSI</name>
<reference evidence="2" key="1">
    <citation type="submission" date="2022-08" db="EMBL/GenBank/DDBJ databases">
        <authorList>
            <person name="Gutierrez-Valencia J."/>
        </authorList>
    </citation>
    <scope>NUCLEOTIDE SEQUENCE</scope>
</reference>
<dbReference type="Proteomes" id="UP001154282">
    <property type="component" value="Unassembled WGS sequence"/>
</dbReference>
<feature type="region of interest" description="Disordered" evidence="1">
    <location>
        <begin position="1"/>
        <end position="46"/>
    </location>
</feature>
<proteinExistence type="predicted"/>
<keyword evidence="3" id="KW-1185">Reference proteome</keyword>